<evidence type="ECO:0000259" key="5">
    <source>
        <dbReference type="Pfam" id="PF01343"/>
    </source>
</evidence>
<dbReference type="Gene3D" id="3.90.226.10">
    <property type="entry name" value="2-enoyl-CoA Hydratase, Chain A, domain 1"/>
    <property type="match status" value="1"/>
</dbReference>
<protein>
    <submittedName>
        <fullName evidence="6">Serine protease SohB</fullName>
        <ecNumber evidence="6">3.4.21.-</ecNumber>
    </submittedName>
</protein>
<sequence length="291" mass="31070">MAGILKRLVPRRFRNEGVAIPVVRLQGAIMANGSQFRPALNLASAAPVLEKAFGDKKAPAVAISINSPGGSPVQSRLIFQRIRDLAAEKGKHVLVFVEDVAASGGYMIALAGDEIFADPTSIVGSIGVVSGGFGFPELLKKIGVERRVYTAGTNKAILDPFQPERENEIEYLKSLQLEIHQVFIDMVKARRGGKLADDPDLFSGLFWTGTRGRALGLVDGLSDMRTELKRRYGPKTRLELISAPKGLFGRRMPGVGGLSGGMAERIGSGGVSAVADLAEEKALWGRFGLSG</sequence>
<reference evidence="6 7" key="1">
    <citation type="submission" date="2020-08" db="EMBL/GenBank/DDBJ databases">
        <title>Genomic Encyclopedia of Type Strains, Phase IV (KMG-IV): sequencing the most valuable type-strain genomes for metagenomic binning, comparative biology and taxonomic classification.</title>
        <authorList>
            <person name="Goeker M."/>
        </authorList>
    </citation>
    <scope>NUCLEOTIDE SEQUENCE [LARGE SCALE GENOMIC DNA]</scope>
    <source>
        <strain evidence="6 7">DSM 21319</strain>
    </source>
</reference>
<dbReference type="InterPro" id="IPR002142">
    <property type="entry name" value="Peptidase_S49"/>
</dbReference>
<evidence type="ECO:0000256" key="2">
    <source>
        <dbReference type="ARBA" id="ARBA00022670"/>
    </source>
</evidence>
<keyword evidence="7" id="KW-1185">Reference proteome</keyword>
<dbReference type="AlphaFoldDB" id="A0A7W7YYL3"/>
<keyword evidence="2 6" id="KW-0645">Protease</keyword>
<dbReference type="CDD" id="cd07023">
    <property type="entry name" value="S49_Sppa_N_C"/>
    <property type="match status" value="1"/>
</dbReference>
<dbReference type="EC" id="3.4.21.-" evidence="6"/>
<dbReference type="PANTHER" id="PTHR42987:SF8">
    <property type="entry name" value="PROTEINASE"/>
    <property type="match status" value="1"/>
</dbReference>
<dbReference type="InterPro" id="IPR029045">
    <property type="entry name" value="ClpP/crotonase-like_dom_sf"/>
</dbReference>
<dbReference type="Proteomes" id="UP000535406">
    <property type="component" value="Unassembled WGS sequence"/>
</dbReference>
<name>A0A7W7YYL3_9HYPH</name>
<evidence type="ECO:0000256" key="3">
    <source>
        <dbReference type="ARBA" id="ARBA00022801"/>
    </source>
</evidence>
<comment type="caution">
    <text evidence="6">The sequence shown here is derived from an EMBL/GenBank/DDBJ whole genome shotgun (WGS) entry which is preliminary data.</text>
</comment>
<dbReference type="PANTHER" id="PTHR42987">
    <property type="entry name" value="PEPTIDASE S49"/>
    <property type="match status" value="1"/>
</dbReference>
<evidence type="ECO:0000313" key="6">
    <source>
        <dbReference type="EMBL" id="MBB5044683.1"/>
    </source>
</evidence>
<proteinExistence type="inferred from homology"/>
<dbReference type="RefSeq" id="WP_184146190.1">
    <property type="nucleotide sequence ID" value="NZ_JACHIK010000020.1"/>
</dbReference>
<dbReference type="InterPro" id="IPR047272">
    <property type="entry name" value="S49_SppA_C"/>
</dbReference>
<keyword evidence="3 6" id="KW-0378">Hydrolase</keyword>
<keyword evidence="4" id="KW-0720">Serine protease</keyword>
<accession>A0A7W7YYL3</accession>
<dbReference type="Gene3D" id="6.20.330.10">
    <property type="match status" value="1"/>
</dbReference>
<dbReference type="GO" id="GO:0006508">
    <property type="term" value="P:proteolysis"/>
    <property type="evidence" value="ECO:0007669"/>
    <property type="project" value="UniProtKB-KW"/>
</dbReference>
<dbReference type="GO" id="GO:0008236">
    <property type="term" value="F:serine-type peptidase activity"/>
    <property type="evidence" value="ECO:0007669"/>
    <property type="project" value="UniProtKB-KW"/>
</dbReference>
<feature type="domain" description="Peptidase S49" evidence="5">
    <location>
        <begin position="88"/>
        <end position="226"/>
    </location>
</feature>
<organism evidence="6 7">
    <name type="scientific">Shinella fusca</name>
    <dbReference type="NCBI Taxonomy" id="544480"/>
    <lineage>
        <taxon>Bacteria</taxon>
        <taxon>Pseudomonadati</taxon>
        <taxon>Pseudomonadota</taxon>
        <taxon>Alphaproteobacteria</taxon>
        <taxon>Hyphomicrobiales</taxon>
        <taxon>Rhizobiaceae</taxon>
        <taxon>Shinella</taxon>
    </lineage>
</organism>
<dbReference type="SUPFAM" id="SSF52096">
    <property type="entry name" value="ClpP/crotonase"/>
    <property type="match status" value="1"/>
</dbReference>
<gene>
    <name evidence="6" type="ORF">HNQ66_004110</name>
</gene>
<evidence type="ECO:0000256" key="1">
    <source>
        <dbReference type="ARBA" id="ARBA00008683"/>
    </source>
</evidence>
<comment type="similarity">
    <text evidence="1">Belongs to the peptidase S49 family.</text>
</comment>
<dbReference type="Pfam" id="PF01343">
    <property type="entry name" value="Peptidase_S49"/>
    <property type="match status" value="1"/>
</dbReference>
<evidence type="ECO:0000256" key="4">
    <source>
        <dbReference type="ARBA" id="ARBA00022825"/>
    </source>
</evidence>
<dbReference type="EMBL" id="JACHIK010000020">
    <property type="protein sequence ID" value="MBB5044683.1"/>
    <property type="molecule type" value="Genomic_DNA"/>
</dbReference>
<evidence type="ECO:0000313" key="7">
    <source>
        <dbReference type="Proteomes" id="UP000535406"/>
    </source>
</evidence>